<comment type="subcellular location">
    <subcellularLocation>
        <location evidence="1">Membrane</location>
        <topology evidence="1">Single-pass membrane protein</topology>
    </subcellularLocation>
</comment>
<name>A0ABP1QZB7_9HEXA</name>
<dbReference type="InterPro" id="IPR030392">
    <property type="entry name" value="S74_ICA"/>
</dbReference>
<feature type="compositionally biased region" description="Polar residues" evidence="7">
    <location>
        <begin position="185"/>
        <end position="195"/>
    </location>
</feature>
<feature type="compositionally biased region" description="Low complexity" evidence="7">
    <location>
        <begin position="343"/>
        <end position="352"/>
    </location>
</feature>
<organism evidence="11 12">
    <name type="scientific">Orchesella dallaii</name>
    <dbReference type="NCBI Taxonomy" id="48710"/>
    <lineage>
        <taxon>Eukaryota</taxon>
        <taxon>Metazoa</taxon>
        <taxon>Ecdysozoa</taxon>
        <taxon>Arthropoda</taxon>
        <taxon>Hexapoda</taxon>
        <taxon>Collembola</taxon>
        <taxon>Entomobryomorpha</taxon>
        <taxon>Entomobryoidea</taxon>
        <taxon>Orchesellidae</taxon>
        <taxon>Orchesellinae</taxon>
        <taxon>Orchesella</taxon>
    </lineage>
</organism>
<feature type="region of interest" description="Disordered" evidence="7">
    <location>
        <begin position="316"/>
        <end position="353"/>
    </location>
</feature>
<dbReference type="SUPFAM" id="SSF49417">
    <property type="entry name" value="p53-like transcription factors"/>
    <property type="match status" value="1"/>
</dbReference>
<keyword evidence="2 8" id="KW-0812">Transmembrane</keyword>
<dbReference type="Pfam" id="PF13884">
    <property type="entry name" value="Peptidase_S74"/>
    <property type="match status" value="1"/>
</dbReference>
<feature type="compositionally biased region" description="Polar residues" evidence="7">
    <location>
        <begin position="883"/>
        <end position="896"/>
    </location>
</feature>
<dbReference type="PROSITE" id="PS51517">
    <property type="entry name" value="NDT80"/>
    <property type="match status" value="1"/>
</dbReference>
<accession>A0ABP1QZB7</accession>
<feature type="region of interest" description="Disordered" evidence="7">
    <location>
        <begin position="139"/>
        <end position="200"/>
    </location>
</feature>
<keyword evidence="5 8" id="KW-0472">Membrane</keyword>
<dbReference type="Pfam" id="PF13887">
    <property type="entry name" value="MYRF_ICA"/>
    <property type="match status" value="1"/>
</dbReference>
<dbReference type="InterPro" id="IPR026932">
    <property type="entry name" value="MYRF_ICA"/>
</dbReference>
<dbReference type="EMBL" id="CAXLJM020000051">
    <property type="protein sequence ID" value="CAL8115852.1"/>
    <property type="molecule type" value="Genomic_DNA"/>
</dbReference>
<evidence type="ECO:0000259" key="9">
    <source>
        <dbReference type="PROSITE" id="PS51517"/>
    </source>
</evidence>
<evidence type="ECO:0000259" key="10">
    <source>
        <dbReference type="PROSITE" id="PS51688"/>
    </source>
</evidence>
<evidence type="ECO:0000256" key="3">
    <source>
        <dbReference type="ARBA" id="ARBA00022989"/>
    </source>
</evidence>
<evidence type="ECO:0000313" key="12">
    <source>
        <dbReference type="Proteomes" id="UP001642540"/>
    </source>
</evidence>
<dbReference type="CDD" id="cd10144">
    <property type="entry name" value="Peptidase_S74_CIMCD"/>
    <property type="match status" value="1"/>
</dbReference>
<feature type="domain" description="NDT80" evidence="9">
    <location>
        <begin position="314"/>
        <end position="603"/>
    </location>
</feature>
<dbReference type="InterPro" id="IPR037141">
    <property type="entry name" value="NDT80_DNA-bd_dom_sf"/>
</dbReference>
<feature type="compositionally biased region" description="Low complexity" evidence="7">
    <location>
        <begin position="319"/>
        <end position="335"/>
    </location>
</feature>
<feature type="region of interest" description="Disordered" evidence="7">
    <location>
        <begin position="976"/>
        <end position="1015"/>
    </location>
</feature>
<evidence type="ECO:0000256" key="4">
    <source>
        <dbReference type="ARBA" id="ARBA00023125"/>
    </source>
</evidence>
<dbReference type="InterPro" id="IPR008967">
    <property type="entry name" value="p53-like_TF_DNA-bd_sf"/>
</dbReference>
<evidence type="ECO:0000256" key="6">
    <source>
        <dbReference type="PROSITE-ProRule" id="PRU00850"/>
    </source>
</evidence>
<evidence type="ECO:0008006" key="13">
    <source>
        <dbReference type="Google" id="ProtNLM"/>
    </source>
</evidence>
<feature type="region of interest" description="Disordered" evidence="7">
    <location>
        <begin position="770"/>
        <end position="789"/>
    </location>
</feature>
<comment type="caution">
    <text evidence="11">The sequence shown here is derived from an EMBL/GenBank/DDBJ whole genome shotgun (WGS) entry which is preliminary data.</text>
</comment>
<evidence type="ECO:0000256" key="8">
    <source>
        <dbReference type="SAM" id="Phobius"/>
    </source>
</evidence>
<evidence type="ECO:0000256" key="1">
    <source>
        <dbReference type="ARBA" id="ARBA00004167"/>
    </source>
</evidence>
<feature type="domain" description="Peptidase S74" evidence="10">
    <location>
        <begin position="649"/>
        <end position="759"/>
    </location>
</feature>
<feature type="compositionally biased region" description="Low complexity" evidence="7">
    <location>
        <begin position="287"/>
        <end position="296"/>
    </location>
</feature>
<proteinExistence type="predicted"/>
<dbReference type="Gene3D" id="2.60.40.1390">
    <property type="entry name" value="NDT80 DNA-binding domain"/>
    <property type="match status" value="1"/>
</dbReference>
<evidence type="ECO:0000256" key="7">
    <source>
        <dbReference type="SAM" id="MobiDB-lite"/>
    </source>
</evidence>
<evidence type="ECO:0000256" key="5">
    <source>
        <dbReference type="ARBA" id="ARBA00023136"/>
    </source>
</evidence>
<dbReference type="PANTHER" id="PTHR13029">
    <property type="match status" value="1"/>
</dbReference>
<feature type="region of interest" description="Disordered" evidence="7">
    <location>
        <begin position="883"/>
        <end position="902"/>
    </location>
</feature>
<reference evidence="11 12" key="1">
    <citation type="submission" date="2024-08" db="EMBL/GenBank/DDBJ databases">
        <authorList>
            <person name="Cucini C."/>
            <person name="Frati F."/>
        </authorList>
    </citation>
    <scope>NUCLEOTIDE SEQUENCE [LARGE SCALE GENOMIC DNA]</scope>
</reference>
<feature type="compositionally biased region" description="Basic residues" evidence="7">
    <location>
        <begin position="17"/>
        <end position="36"/>
    </location>
</feature>
<feature type="region of interest" description="Disordered" evidence="7">
    <location>
        <begin position="258"/>
        <end position="296"/>
    </location>
</feature>
<dbReference type="InterPro" id="IPR051577">
    <property type="entry name" value="MRF-like"/>
</dbReference>
<keyword evidence="12" id="KW-1185">Reference proteome</keyword>
<keyword evidence="3 8" id="KW-1133">Transmembrane helix</keyword>
<keyword evidence="4 6" id="KW-0238">DNA-binding</keyword>
<dbReference type="Pfam" id="PF05224">
    <property type="entry name" value="NDT80_PhoG"/>
    <property type="match status" value="1"/>
</dbReference>
<dbReference type="PROSITE" id="PS51688">
    <property type="entry name" value="ICA"/>
    <property type="match status" value="1"/>
</dbReference>
<feature type="transmembrane region" description="Helical" evidence="8">
    <location>
        <begin position="808"/>
        <end position="830"/>
    </location>
</feature>
<dbReference type="PANTHER" id="PTHR13029:SF18">
    <property type="entry name" value="MYELIN REGULATORY FACTOR HOMOLOG 1"/>
    <property type="match status" value="1"/>
</dbReference>
<dbReference type="Proteomes" id="UP001642540">
    <property type="component" value="Unassembled WGS sequence"/>
</dbReference>
<sequence>MDQSFHYKEYCHNQTLTHHRPINPHNPHLQHHHHPPPQHPHSQHQQQALHLQKVAAIPPGTGASAATPGQAGREEFSGLDNDALDFSQLEDFIANETDANGSYFADTLANSEASKHATAQPTSQASRDRILVITTTNDPAIYVGGKPAPPSANSRPTAYPAGSLPHNLPDSPPDSGSEPPYSPTDPGSRSPNHKGNVNGRRNLHDLLVHPIYTTPQQHGGTTAATILPLIQHDLQALESPLPHIAPIHVPPLIPISPTAAGTSVDSPAGNPTLTTLEGSHSHVAGESSSPGGPSQSVAVQGEALVSYYTQLTPIHSTPSASTETASVTAAASSSRGGRKRKSSGSGAASNGKMVHVKQEPGFSAEMSPSDSNCSNNNSSNGNCGNGANMDDDYGFDFSGDPSMFLDSNYQCIKFQAFQENTWHTLTDEAFKELTMPYYKVDADKGFNFSNSDDAFVCQKKNHFQITCHARVQGEPKYVKATDGYKPIENFYVHFYGVKVESPNQVIKIEQSQSDRSKKPFHPVLMELTGEQVSKITVGRLHFNETTSNNMRKKGKPNPDQRYFYLVVSFNAHSTDGGIYPIVAHSSQRIIVRASNPGQFESDMELSWQKGHTSDSIYHAGRVGINTDRPEEALVVYGNCKVTGQITHPSDSRAKRDITELDTKEQLRNVQQLRVVRYKYNPEFAKMLGLAEDEALDTGVIAQEVREIIPEAVKETGNVELANGQKIDNFLVVNKERIFMENIGAVKELCKVTGKLETRIDQLEKITQFQRGDAHSSSNNDSLRKRSVRSDSRMRGVSELLCSNRCVQMLIVVLVLIMAFCLVAMATLYILEYHKRSSFEYYHNTRHLFNNSHAYVNHPGSPYLNDVFPNESLRPDHASLNHYHASSSHPYTQSTKPSKVPAKMTTPSIVKNALYSQPQPVVKPPVLGRPEHCPATVAYSNSPCKPYCCPGTNLEEVPQDYFEIERRNHVSLTGAFTSQQRSPINSATKSNTSSNSTVDTVSASPTNNAVSKNGLEFKKRRRRQINRDTTKLITVPSIRIVSESINQSLDFSYCMVNSKGYHDCVSTENRYFSGVNLTYHVPLSKYWDELNLSVVFNFSSKFEISKPQVCNEFYSQPDCRMSNVVANNESDHTSPKSSMDTYVIETAGNNVFSITLHVGTSPYSRFNVRFSPNLEDYENICLLNDTISKFFEFNFHFYRVCDE</sequence>
<evidence type="ECO:0000256" key="2">
    <source>
        <dbReference type="ARBA" id="ARBA00022692"/>
    </source>
</evidence>
<feature type="compositionally biased region" description="Low complexity" evidence="7">
    <location>
        <begin position="984"/>
        <end position="1003"/>
    </location>
</feature>
<feature type="compositionally biased region" description="Polar residues" evidence="7">
    <location>
        <begin position="259"/>
        <end position="278"/>
    </location>
</feature>
<protein>
    <recommendedName>
        <fullName evidence="13">Myelin regulatory factor</fullName>
    </recommendedName>
</protein>
<feature type="compositionally biased region" description="Polar residues" evidence="7">
    <location>
        <begin position="770"/>
        <end position="780"/>
    </location>
</feature>
<evidence type="ECO:0000313" key="11">
    <source>
        <dbReference type="EMBL" id="CAL8115852.1"/>
    </source>
</evidence>
<gene>
    <name evidence="11" type="ORF">ODALV1_LOCUS17038</name>
</gene>
<feature type="region of interest" description="Disordered" evidence="7">
    <location>
        <begin position="17"/>
        <end position="49"/>
    </location>
</feature>
<dbReference type="InterPro" id="IPR024061">
    <property type="entry name" value="NDT80_DNA-bd_dom"/>
</dbReference>
<feature type="DNA-binding region" description="NDT80" evidence="6">
    <location>
        <begin position="314"/>
        <end position="603"/>
    </location>
</feature>